<keyword evidence="3" id="KW-1185">Reference proteome</keyword>
<name>A0ABU1T1N0_9ACTO</name>
<evidence type="ECO:0000259" key="1">
    <source>
        <dbReference type="Pfam" id="PF12728"/>
    </source>
</evidence>
<gene>
    <name evidence="2" type="ORF">J2S36_000795</name>
</gene>
<sequence>MSELISSAEAAAILPETSTQSLLRWAREGKIPSVRLPSGRRFFRREDIEKLLAPFQPSVSDSFGSFSDVPFPGMEECDA</sequence>
<dbReference type="Pfam" id="PF12728">
    <property type="entry name" value="HTH_17"/>
    <property type="match status" value="1"/>
</dbReference>
<dbReference type="RefSeq" id="WP_309955795.1">
    <property type="nucleotide sequence ID" value="NZ_JAVDUJ010000001.1"/>
</dbReference>
<organism evidence="2 3">
    <name type="scientific">Arcanobacterium hippocoleae</name>
    <dbReference type="NCBI Taxonomy" id="149017"/>
    <lineage>
        <taxon>Bacteria</taxon>
        <taxon>Bacillati</taxon>
        <taxon>Actinomycetota</taxon>
        <taxon>Actinomycetes</taxon>
        <taxon>Actinomycetales</taxon>
        <taxon>Actinomycetaceae</taxon>
        <taxon>Arcanobacterium</taxon>
    </lineage>
</organism>
<dbReference type="Proteomes" id="UP001266099">
    <property type="component" value="Unassembled WGS sequence"/>
</dbReference>
<feature type="domain" description="Helix-turn-helix" evidence="1">
    <location>
        <begin position="5"/>
        <end position="53"/>
    </location>
</feature>
<comment type="caution">
    <text evidence="2">The sequence shown here is derived from an EMBL/GenBank/DDBJ whole genome shotgun (WGS) entry which is preliminary data.</text>
</comment>
<protein>
    <recommendedName>
        <fullName evidence="1">Helix-turn-helix domain-containing protein</fullName>
    </recommendedName>
</protein>
<dbReference type="SUPFAM" id="SSF46955">
    <property type="entry name" value="Putative DNA-binding domain"/>
    <property type="match status" value="1"/>
</dbReference>
<proteinExistence type="predicted"/>
<evidence type="ECO:0000313" key="3">
    <source>
        <dbReference type="Proteomes" id="UP001266099"/>
    </source>
</evidence>
<dbReference type="Gene3D" id="1.10.1660.10">
    <property type="match status" value="1"/>
</dbReference>
<dbReference type="EMBL" id="JAVDUJ010000001">
    <property type="protein sequence ID" value="MDR6939252.1"/>
    <property type="molecule type" value="Genomic_DNA"/>
</dbReference>
<evidence type="ECO:0000313" key="2">
    <source>
        <dbReference type="EMBL" id="MDR6939252.1"/>
    </source>
</evidence>
<reference evidence="2 3" key="1">
    <citation type="submission" date="2023-07" db="EMBL/GenBank/DDBJ databases">
        <title>Sequencing the genomes of 1000 actinobacteria strains.</title>
        <authorList>
            <person name="Klenk H.-P."/>
        </authorList>
    </citation>
    <scope>NUCLEOTIDE SEQUENCE [LARGE SCALE GENOMIC DNA]</scope>
    <source>
        <strain evidence="2 3">DSM 15539</strain>
    </source>
</reference>
<dbReference type="InterPro" id="IPR009061">
    <property type="entry name" value="DNA-bd_dom_put_sf"/>
</dbReference>
<accession>A0ABU1T1N0</accession>
<dbReference type="InterPro" id="IPR041657">
    <property type="entry name" value="HTH_17"/>
</dbReference>